<dbReference type="Proteomes" id="UP000092993">
    <property type="component" value="Unassembled WGS sequence"/>
</dbReference>
<sequence>MCLAPSDIFPPPVATIELGIDEDMKPISRGRAPRGRGRGRPRGRGRGGSAVRTKRKASTSPTKPSKPRKTETSKPLKNGTQTETKVETKTETETNQPLRIPRHDWTPKKPSSRKPGLRSYVPPASSEPSAVATKEENSGP</sequence>
<accession>A0A1C7MAL5</accession>
<feature type="region of interest" description="Disordered" evidence="1">
    <location>
        <begin position="1"/>
        <end position="140"/>
    </location>
</feature>
<evidence type="ECO:0000313" key="3">
    <source>
        <dbReference type="Proteomes" id="UP000092993"/>
    </source>
</evidence>
<protein>
    <submittedName>
        <fullName evidence="2">Uncharacterized protein</fullName>
    </submittedName>
</protein>
<feature type="compositionally biased region" description="Basic residues" evidence="1">
    <location>
        <begin position="31"/>
        <end position="45"/>
    </location>
</feature>
<evidence type="ECO:0000313" key="2">
    <source>
        <dbReference type="EMBL" id="OBZ72044.1"/>
    </source>
</evidence>
<evidence type="ECO:0000256" key="1">
    <source>
        <dbReference type="SAM" id="MobiDB-lite"/>
    </source>
</evidence>
<dbReference type="EMBL" id="LUGG01000009">
    <property type="protein sequence ID" value="OBZ72044.1"/>
    <property type="molecule type" value="Genomic_DNA"/>
</dbReference>
<comment type="caution">
    <text evidence="2">The sequence shown here is derived from an EMBL/GenBank/DDBJ whole genome shotgun (WGS) entry which is preliminary data.</text>
</comment>
<gene>
    <name evidence="2" type="ORF">A0H81_07554</name>
</gene>
<proteinExistence type="predicted"/>
<name>A0A1C7MAL5_GRIFR</name>
<dbReference type="AlphaFoldDB" id="A0A1C7MAL5"/>
<keyword evidence="3" id="KW-1185">Reference proteome</keyword>
<reference evidence="2 3" key="1">
    <citation type="submission" date="2016-03" db="EMBL/GenBank/DDBJ databases">
        <title>Whole genome sequencing of Grifola frondosa 9006-11.</title>
        <authorList>
            <person name="Min B."/>
            <person name="Park H."/>
            <person name="Kim J.-G."/>
            <person name="Cho H."/>
            <person name="Oh Y.-L."/>
            <person name="Kong W.-S."/>
            <person name="Choi I.-G."/>
        </authorList>
    </citation>
    <scope>NUCLEOTIDE SEQUENCE [LARGE SCALE GENOMIC DNA]</scope>
    <source>
        <strain evidence="2 3">9006-11</strain>
    </source>
</reference>
<organism evidence="2 3">
    <name type="scientific">Grifola frondosa</name>
    <name type="common">Maitake</name>
    <name type="synonym">Polyporus frondosus</name>
    <dbReference type="NCBI Taxonomy" id="5627"/>
    <lineage>
        <taxon>Eukaryota</taxon>
        <taxon>Fungi</taxon>
        <taxon>Dikarya</taxon>
        <taxon>Basidiomycota</taxon>
        <taxon>Agaricomycotina</taxon>
        <taxon>Agaricomycetes</taxon>
        <taxon>Polyporales</taxon>
        <taxon>Grifolaceae</taxon>
        <taxon>Grifola</taxon>
    </lineage>
</organism>